<comment type="caution">
    <text evidence="12">The sequence shown here is derived from an EMBL/GenBank/DDBJ whole genome shotgun (WGS) entry which is preliminary data.</text>
</comment>
<evidence type="ECO:0000313" key="13">
    <source>
        <dbReference type="Proteomes" id="UP001159405"/>
    </source>
</evidence>
<accession>A0ABN8NXB2</accession>
<keyword evidence="13" id="KW-1185">Reference proteome</keyword>
<keyword evidence="5 10" id="KW-0472">Membrane</keyword>
<keyword evidence="7" id="KW-0675">Receptor</keyword>
<dbReference type="PROSITE" id="PS00652">
    <property type="entry name" value="TNFR_NGFR_1"/>
    <property type="match status" value="1"/>
</dbReference>
<gene>
    <name evidence="12" type="ORF">PLOB_00030386</name>
</gene>
<proteinExistence type="predicted"/>
<feature type="transmembrane region" description="Helical" evidence="10">
    <location>
        <begin position="201"/>
        <end position="223"/>
    </location>
</feature>
<reference evidence="12 13" key="1">
    <citation type="submission" date="2022-05" db="EMBL/GenBank/DDBJ databases">
        <authorList>
            <consortium name="Genoscope - CEA"/>
            <person name="William W."/>
        </authorList>
    </citation>
    <scope>NUCLEOTIDE SEQUENCE [LARGE SCALE GENOMIC DNA]</scope>
</reference>
<dbReference type="InterPro" id="IPR047526">
    <property type="entry name" value="TNR19/27/EDAR"/>
</dbReference>
<dbReference type="Gene3D" id="2.10.50.10">
    <property type="entry name" value="Tumor Necrosis Factor Receptor, subunit A, domain 2"/>
    <property type="match status" value="1"/>
</dbReference>
<feature type="disulfide bond" evidence="9">
    <location>
        <begin position="72"/>
        <end position="85"/>
    </location>
</feature>
<keyword evidence="4 10" id="KW-1133">Transmembrane helix</keyword>
<evidence type="ECO:0000256" key="2">
    <source>
        <dbReference type="ARBA" id="ARBA00022692"/>
    </source>
</evidence>
<keyword evidence="2 10" id="KW-0812">Transmembrane</keyword>
<dbReference type="Pfam" id="PF00020">
    <property type="entry name" value="TNFR_c6"/>
    <property type="match status" value="1"/>
</dbReference>
<dbReference type="PANTHER" id="PTHR12120">
    <property type="entry name" value="TNFR-CYS DOMAIN-CONTAINING PROTEIN"/>
    <property type="match status" value="1"/>
</dbReference>
<keyword evidence="3" id="KW-0677">Repeat</keyword>
<dbReference type="Proteomes" id="UP001159405">
    <property type="component" value="Unassembled WGS sequence"/>
</dbReference>
<feature type="disulfide bond" evidence="9">
    <location>
        <begin position="75"/>
        <end position="93"/>
    </location>
</feature>
<dbReference type="SMART" id="SM00208">
    <property type="entry name" value="TNFR"/>
    <property type="match status" value="1"/>
</dbReference>
<evidence type="ECO:0000256" key="6">
    <source>
        <dbReference type="ARBA" id="ARBA00023157"/>
    </source>
</evidence>
<evidence type="ECO:0000313" key="12">
    <source>
        <dbReference type="EMBL" id="CAH3124032.1"/>
    </source>
</evidence>
<evidence type="ECO:0000256" key="8">
    <source>
        <dbReference type="ARBA" id="ARBA00023180"/>
    </source>
</evidence>
<dbReference type="InterPro" id="IPR001368">
    <property type="entry name" value="TNFR/NGFR_Cys_rich_reg"/>
</dbReference>
<evidence type="ECO:0000256" key="5">
    <source>
        <dbReference type="ARBA" id="ARBA00023136"/>
    </source>
</evidence>
<sequence>MAVPVCPGTDITILDAAVNGYHCKECPTCPAGEGLSVNCGDVITSQTPVKCQPCVIGETYSGANEPGACKICHNCDELQETIKTCTPTSNAVCGNCTQGAYFDNNLGKCELCSPCCNDGRDKLEPGCKVPGVAANMQCNFARSAKCAKVAERKANISPSPTQHPTPSTTFISRPTTMYPTTKHLEKPSALSASATTFPSGIAVGAGIVGALLVFLICLAIFCYRRKRKYQERETGLSAEEIERLQPGQINETKTNEQEPLPLVPLALEPSTSPVEETDQIPLSIQDSQLPARIDTTDFKPSQAYVGPPVIPSLEDYKEIWAAPRRIGDESD</sequence>
<evidence type="ECO:0000259" key="11">
    <source>
        <dbReference type="PROSITE" id="PS50050"/>
    </source>
</evidence>
<protein>
    <recommendedName>
        <fullName evidence="11">TNFR-Cys domain-containing protein</fullName>
    </recommendedName>
</protein>
<dbReference type="PROSITE" id="PS50050">
    <property type="entry name" value="TNFR_NGFR_2"/>
    <property type="match status" value="1"/>
</dbReference>
<dbReference type="PANTHER" id="PTHR12120:SF10">
    <property type="entry name" value="TNFR-CYS DOMAIN-CONTAINING PROTEIN"/>
    <property type="match status" value="1"/>
</dbReference>
<dbReference type="EMBL" id="CALNXK010000039">
    <property type="protein sequence ID" value="CAH3124032.1"/>
    <property type="molecule type" value="Genomic_DNA"/>
</dbReference>
<evidence type="ECO:0000256" key="3">
    <source>
        <dbReference type="ARBA" id="ARBA00022737"/>
    </source>
</evidence>
<keyword evidence="6 9" id="KW-1015">Disulfide bond</keyword>
<feature type="domain" description="TNFR-Cys" evidence="11">
    <location>
        <begin position="53"/>
        <end position="93"/>
    </location>
</feature>
<name>A0ABN8NXB2_9CNID</name>
<evidence type="ECO:0000256" key="1">
    <source>
        <dbReference type="ARBA" id="ARBA00004167"/>
    </source>
</evidence>
<feature type="repeat" description="TNFR-Cys" evidence="9">
    <location>
        <begin position="53"/>
        <end position="93"/>
    </location>
</feature>
<comment type="subcellular location">
    <subcellularLocation>
        <location evidence="1">Membrane</location>
        <topology evidence="1">Single-pass membrane protein</topology>
    </subcellularLocation>
</comment>
<keyword evidence="8" id="KW-0325">Glycoprotein</keyword>
<evidence type="ECO:0000256" key="7">
    <source>
        <dbReference type="ARBA" id="ARBA00023170"/>
    </source>
</evidence>
<evidence type="ECO:0000256" key="4">
    <source>
        <dbReference type="ARBA" id="ARBA00022989"/>
    </source>
</evidence>
<evidence type="ECO:0000256" key="9">
    <source>
        <dbReference type="PROSITE-ProRule" id="PRU00206"/>
    </source>
</evidence>
<evidence type="ECO:0000256" key="10">
    <source>
        <dbReference type="SAM" id="Phobius"/>
    </source>
</evidence>
<dbReference type="CDD" id="cd12087">
    <property type="entry name" value="TM_EGFR-like"/>
    <property type="match status" value="1"/>
</dbReference>
<organism evidence="12 13">
    <name type="scientific">Porites lobata</name>
    <dbReference type="NCBI Taxonomy" id="104759"/>
    <lineage>
        <taxon>Eukaryota</taxon>
        <taxon>Metazoa</taxon>
        <taxon>Cnidaria</taxon>
        <taxon>Anthozoa</taxon>
        <taxon>Hexacorallia</taxon>
        <taxon>Scleractinia</taxon>
        <taxon>Fungiina</taxon>
        <taxon>Poritidae</taxon>
        <taxon>Porites</taxon>
    </lineage>
</organism>
<feature type="disulfide bond" evidence="9">
    <location>
        <begin position="54"/>
        <end position="69"/>
    </location>
</feature>